<keyword evidence="2 5" id="KW-0548">Nucleotidyltransferase</keyword>
<proteinExistence type="inferred from homology"/>
<dbReference type="PANTHER" id="PTHR40392">
    <property type="entry name" value="2-PHOSPHO-L-LACTATE GUANYLYLTRANSFERASE"/>
    <property type="match status" value="1"/>
</dbReference>
<dbReference type="InterPro" id="IPR002835">
    <property type="entry name" value="CofC"/>
</dbReference>
<keyword evidence="1 5" id="KW-0808">Transferase</keyword>
<reference evidence="6 7" key="1">
    <citation type="submission" date="2019-07" db="EMBL/GenBank/DDBJ databases">
        <title>Whole genome shotgun sequence of Pseudonocardia asaccharolytica NBRC 16224.</title>
        <authorList>
            <person name="Hosoyama A."/>
            <person name="Uohara A."/>
            <person name="Ohji S."/>
            <person name="Ichikawa N."/>
        </authorList>
    </citation>
    <scope>NUCLEOTIDE SEQUENCE [LARGE SCALE GENOMIC DNA]</scope>
    <source>
        <strain evidence="6 7">NBRC 16224</strain>
    </source>
</reference>
<dbReference type="STRING" id="1123024.GCA_000423625_03786"/>
<dbReference type="Gene3D" id="3.90.550.10">
    <property type="entry name" value="Spore Coat Polysaccharide Biosynthesis Protein SpsA, Chain A"/>
    <property type="match status" value="1"/>
</dbReference>
<dbReference type="NCBIfam" id="TIGR03552">
    <property type="entry name" value="F420_cofC"/>
    <property type="match status" value="1"/>
</dbReference>
<keyword evidence="4 5" id="KW-0342">GTP-binding</keyword>
<comment type="similarity">
    <text evidence="5">Belongs to the CofC family.</text>
</comment>
<dbReference type="AlphaFoldDB" id="A0A511D5J1"/>
<evidence type="ECO:0000256" key="1">
    <source>
        <dbReference type="ARBA" id="ARBA00022679"/>
    </source>
</evidence>
<dbReference type="HAMAP" id="MF_02114">
    <property type="entry name" value="CofC"/>
    <property type="match status" value="1"/>
</dbReference>
<dbReference type="Proteomes" id="UP000321328">
    <property type="component" value="Unassembled WGS sequence"/>
</dbReference>
<comment type="catalytic activity">
    <reaction evidence="5">
        <text>phosphoenolpyruvate + GTP + H(+) = enolpyruvoyl-2-diphospho-5'-guanosine + diphosphate</text>
        <dbReference type="Rhea" id="RHEA:30519"/>
        <dbReference type="ChEBI" id="CHEBI:15378"/>
        <dbReference type="ChEBI" id="CHEBI:33019"/>
        <dbReference type="ChEBI" id="CHEBI:37565"/>
        <dbReference type="ChEBI" id="CHEBI:58702"/>
        <dbReference type="ChEBI" id="CHEBI:143701"/>
        <dbReference type="EC" id="2.7.7.105"/>
    </reaction>
</comment>
<dbReference type="UniPathway" id="UPA00071"/>
<accession>A0A511D5J1</accession>
<gene>
    <name evidence="6" type="primary">cofC</name>
    <name evidence="5" type="synonym">fbiD</name>
    <name evidence="6" type="ORF">PA7_38980</name>
</gene>
<dbReference type="EC" id="2.7.7.105" evidence="5"/>
<keyword evidence="7" id="KW-1185">Reference proteome</keyword>
<dbReference type="EMBL" id="BJVI01000055">
    <property type="protein sequence ID" value="GEL20061.1"/>
    <property type="molecule type" value="Genomic_DNA"/>
</dbReference>
<dbReference type="RefSeq" id="WP_307724163.1">
    <property type="nucleotide sequence ID" value="NZ_AUII01000022.1"/>
</dbReference>
<evidence type="ECO:0000313" key="6">
    <source>
        <dbReference type="EMBL" id="GEL20061.1"/>
    </source>
</evidence>
<name>A0A511D5J1_9PSEU</name>
<comment type="caution">
    <text evidence="6">The sequence shown here is derived from an EMBL/GenBank/DDBJ whole genome shotgun (WGS) entry which is preliminary data.</text>
</comment>
<evidence type="ECO:0000256" key="3">
    <source>
        <dbReference type="ARBA" id="ARBA00022741"/>
    </source>
</evidence>
<comment type="function">
    <text evidence="5">Guanylyltransferase that catalyzes the activation of phosphoenolpyruvate (PEP) as enolpyruvoyl-2-diphospho-5'-guanosine, via the condensation of PEP with GTP. It is involved in the biosynthesis of coenzyme F420, a hydride carrier cofactor.</text>
</comment>
<evidence type="ECO:0000256" key="5">
    <source>
        <dbReference type="HAMAP-Rule" id="MF_02114"/>
    </source>
</evidence>
<dbReference type="SUPFAM" id="SSF53448">
    <property type="entry name" value="Nucleotide-diphospho-sugar transferases"/>
    <property type="match status" value="1"/>
</dbReference>
<dbReference type="GO" id="GO:0005525">
    <property type="term" value="F:GTP binding"/>
    <property type="evidence" value="ECO:0007669"/>
    <property type="project" value="UniProtKB-KW"/>
</dbReference>
<comment type="pathway">
    <text evidence="5">Cofactor biosynthesis; coenzyme F420 biosynthesis.</text>
</comment>
<keyword evidence="3 5" id="KW-0547">Nucleotide-binding</keyword>
<organism evidence="6 7">
    <name type="scientific">Pseudonocardia asaccharolytica DSM 44247 = NBRC 16224</name>
    <dbReference type="NCBI Taxonomy" id="1123024"/>
    <lineage>
        <taxon>Bacteria</taxon>
        <taxon>Bacillati</taxon>
        <taxon>Actinomycetota</taxon>
        <taxon>Actinomycetes</taxon>
        <taxon>Pseudonocardiales</taxon>
        <taxon>Pseudonocardiaceae</taxon>
        <taxon>Pseudonocardia</taxon>
    </lineage>
</organism>
<feature type="binding site" evidence="5">
    <location>
        <position position="156"/>
    </location>
    <ligand>
        <name>phosphoenolpyruvate</name>
        <dbReference type="ChEBI" id="CHEBI:58702"/>
    </ligand>
</feature>
<protein>
    <recommendedName>
        <fullName evidence="5">Phosphoenolpyruvate guanylyltransferase</fullName>
        <shortName evidence="5">PEP guanylyltransferase</shortName>
        <ecNumber evidence="5">2.7.7.105</ecNumber>
    </recommendedName>
</protein>
<evidence type="ECO:0000256" key="2">
    <source>
        <dbReference type="ARBA" id="ARBA00022695"/>
    </source>
</evidence>
<dbReference type="InterPro" id="IPR029044">
    <property type="entry name" value="Nucleotide-diphossugar_trans"/>
</dbReference>
<dbReference type="GO" id="GO:0052645">
    <property type="term" value="P:F420-0 metabolic process"/>
    <property type="evidence" value="ECO:0007669"/>
    <property type="project" value="UniProtKB-UniRule"/>
</dbReference>
<sequence length="235" mass="24111">MPTPRMQTVDLVVPIKPLHTAKSRLRGAADNGVGEAAAHERLALAIALDTIVAARAAERVRAVLVVTSDPTVTRELATEGVAVAPDGPAAGLNPALRYGVHVLRDRDPSAAVGALQADLPALRPAELDEAIDVAAAVFAAGPVRRAYCADAHGAGTTLLLSAPATALGPRFGPGSAARHRRSGAYPLPGAWPGLRRDVDTEEDLRRAADLGVGRRTRGVLTLCGGGCGDAVEIVS</sequence>
<feature type="binding site" evidence="5">
    <location>
        <position position="172"/>
    </location>
    <ligand>
        <name>phosphoenolpyruvate</name>
        <dbReference type="ChEBI" id="CHEBI:58702"/>
    </ligand>
</feature>
<feature type="binding site" evidence="5">
    <location>
        <position position="175"/>
    </location>
    <ligand>
        <name>phosphoenolpyruvate</name>
        <dbReference type="ChEBI" id="CHEBI:58702"/>
    </ligand>
</feature>
<dbReference type="PANTHER" id="PTHR40392:SF1">
    <property type="entry name" value="2-PHOSPHO-L-LACTATE GUANYLYLTRANSFERASE"/>
    <property type="match status" value="1"/>
</dbReference>
<evidence type="ECO:0000313" key="7">
    <source>
        <dbReference type="Proteomes" id="UP000321328"/>
    </source>
</evidence>
<evidence type="ECO:0000256" key="4">
    <source>
        <dbReference type="ARBA" id="ARBA00023134"/>
    </source>
</evidence>
<dbReference type="GO" id="GO:0043814">
    <property type="term" value="F:phospholactate guanylyltransferase activity"/>
    <property type="evidence" value="ECO:0007669"/>
    <property type="project" value="InterPro"/>
</dbReference>